<keyword evidence="1" id="KW-1133">Transmembrane helix</keyword>
<proteinExistence type="predicted"/>
<sequence>MSSRRGYTLIELLVAIMITAIISAAGFEFYIKMHNQALTQEEISNMQQASTACLQELVKTTRKAGYMIGNHVPYVINGDSIYVFFRETQAVDTVLYYLEDYCDGELSGNVSYPDAQRPRKLMRKINGETPCIFSDNINDITINAPSATSITIHLVAQTMTPDEDYPHNGGFRYYPSSELIVLRNLKL</sequence>
<organism evidence="2 3">
    <name type="scientific">candidate division GN15 bacterium</name>
    <dbReference type="NCBI Taxonomy" id="2072418"/>
    <lineage>
        <taxon>Bacteria</taxon>
        <taxon>candidate division GN15</taxon>
    </lineage>
</organism>
<reference evidence="2 3" key="1">
    <citation type="journal article" date="2018" name="ISME J.">
        <title>A methanotrophic archaeon couples anaerobic oxidation of methane to Fe(III) reduction.</title>
        <authorList>
            <person name="Cai C."/>
            <person name="Leu A.O."/>
            <person name="Xie G.J."/>
            <person name="Guo J."/>
            <person name="Feng Y."/>
            <person name="Zhao J.X."/>
            <person name="Tyson G.W."/>
            <person name="Yuan Z."/>
            <person name="Hu S."/>
        </authorList>
    </citation>
    <scope>NUCLEOTIDE SEQUENCE [LARGE SCALE GENOMIC DNA]</scope>
    <source>
        <strain evidence="2">FeB_12</strain>
    </source>
</reference>
<keyword evidence="1" id="KW-0472">Membrane</keyword>
<dbReference type="InterPro" id="IPR045584">
    <property type="entry name" value="Pilin-like"/>
</dbReference>
<evidence type="ECO:0008006" key="4">
    <source>
        <dbReference type="Google" id="ProtNLM"/>
    </source>
</evidence>
<dbReference type="Gene3D" id="3.30.700.10">
    <property type="entry name" value="Glycoprotein, Type 4 Pilin"/>
    <property type="match status" value="1"/>
</dbReference>
<comment type="caution">
    <text evidence="2">The sequence shown here is derived from an EMBL/GenBank/DDBJ whole genome shotgun (WGS) entry which is preliminary data.</text>
</comment>
<dbReference type="Proteomes" id="UP000250918">
    <property type="component" value="Unassembled WGS sequence"/>
</dbReference>
<evidence type="ECO:0000313" key="2">
    <source>
        <dbReference type="EMBL" id="PWB75379.1"/>
    </source>
</evidence>
<dbReference type="EMBL" id="PQAP01000010">
    <property type="protein sequence ID" value="PWB75379.1"/>
    <property type="molecule type" value="Genomic_DNA"/>
</dbReference>
<dbReference type="InterPro" id="IPR012902">
    <property type="entry name" value="N_methyl_site"/>
</dbReference>
<dbReference type="NCBIfam" id="TIGR02532">
    <property type="entry name" value="IV_pilin_GFxxxE"/>
    <property type="match status" value="1"/>
</dbReference>
<dbReference type="Pfam" id="PF07963">
    <property type="entry name" value="N_methyl"/>
    <property type="match status" value="1"/>
</dbReference>
<evidence type="ECO:0000256" key="1">
    <source>
        <dbReference type="SAM" id="Phobius"/>
    </source>
</evidence>
<name>A0A855X475_9BACT</name>
<gene>
    <name evidence="2" type="ORF">C3F09_02490</name>
</gene>
<dbReference type="SUPFAM" id="SSF54523">
    <property type="entry name" value="Pili subunits"/>
    <property type="match status" value="1"/>
</dbReference>
<feature type="transmembrane region" description="Helical" evidence="1">
    <location>
        <begin position="12"/>
        <end position="31"/>
    </location>
</feature>
<dbReference type="AlphaFoldDB" id="A0A855X475"/>
<accession>A0A855X475</accession>
<protein>
    <recommendedName>
        <fullName evidence="4">Prepilin-type N-terminal cleavage/methylation domain-containing protein</fullName>
    </recommendedName>
</protein>
<dbReference type="PROSITE" id="PS00409">
    <property type="entry name" value="PROKAR_NTER_METHYL"/>
    <property type="match status" value="1"/>
</dbReference>
<evidence type="ECO:0000313" key="3">
    <source>
        <dbReference type="Proteomes" id="UP000250918"/>
    </source>
</evidence>
<keyword evidence="1" id="KW-0812">Transmembrane</keyword>